<dbReference type="EMBL" id="CP042652">
    <property type="protein sequence ID" value="QKE28470.1"/>
    <property type="molecule type" value="Genomic_DNA"/>
</dbReference>
<dbReference type="RefSeq" id="WP_172126044.1">
    <property type="nucleotide sequence ID" value="NZ_CP042652.1"/>
</dbReference>
<feature type="coiled-coil region" evidence="1">
    <location>
        <begin position="123"/>
        <end position="168"/>
    </location>
</feature>
<name>A0A6M8ED92_9BACT</name>
<keyword evidence="1" id="KW-0175">Coiled coil</keyword>
<evidence type="ECO:0000313" key="3">
    <source>
        <dbReference type="Proteomes" id="UP000503483"/>
    </source>
</evidence>
<evidence type="ECO:0000256" key="1">
    <source>
        <dbReference type="SAM" id="Coils"/>
    </source>
</evidence>
<gene>
    <name evidence="2" type="ORF">AACT_1293</name>
</gene>
<evidence type="ECO:0000313" key="2">
    <source>
        <dbReference type="EMBL" id="QKE28470.1"/>
    </source>
</evidence>
<dbReference type="AlphaFoldDB" id="A0A6M8ED92"/>
<dbReference type="Proteomes" id="UP000503483">
    <property type="component" value="Chromosome"/>
</dbReference>
<sequence length="174" mass="20037">MSLFSFFPNLLAKAKASIIVENLLIIQNERFNFDDNISKTSQELINQVFESMPDVYEGKFGVRPHKITVAITALAEGLNKTNINDKYFTPFVLSLATALNEVEVNSGFYHFTNIDYTLLNSSIKILEEKEREFELKNKDILDNFDFLSKDLNSKKESKENKLQQMRKASNLNLK</sequence>
<proteinExistence type="predicted"/>
<keyword evidence="3" id="KW-1185">Reference proteome</keyword>
<protein>
    <submittedName>
        <fullName evidence="2">Uncharacterized protein</fullName>
    </submittedName>
</protein>
<organism evidence="2 3">
    <name type="scientific">Arcobacter acticola</name>
    <dbReference type="NCBI Taxonomy" id="1849015"/>
    <lineage>
        <taxon>Bacteria</taxon>
        <taxon>Pseudomonadati</taxon>
        <taxon>Campylobacterota</taxon>
        <taxon>Epsilonproteobacteria</taxon>
        <taxon>Campylobacterales</taxon>
        <taxon>Arcobacteraceae</taxon>
        <taxon>Arcobacter</taxon>
    </lineage>
</organism>
<reference evidence="2 3" key="1">
    <citation type="submission" date="2019-08" db="EMBL/GenBank/DDBJ databases">
        <title>Complete genome sequence of Arcobacter acticola.</title>
        <authorList>
            <person name="Miller W."/>
        </authorList>
    </citation>
    <scope>NUCLEOTIDE SEQUENCE [LARGE SCALE GENOMIC DNA]</scope>
    <source>
        <strain evidence="2 3">KCTC 52212</strain>
    </source>
</reference>
<dbReference type="KEGG" id="paco:AACT_1293"/>
<accession>A0A6M8ED92</accession>